<sequence length="632" mass="71331">MLPIRRRLPNAFPSVITIRRSVGIIRSRNNNKNLIWVPCRHFSSSSPSLTRSLIPLSIQSYFRKKPTGQTISAILITLLITTSAIYWISPNKNKHTLPTIDAHENLPAGNVETLKNPSLEDLRNTSENIEDHFVTDNTGTNQPIDPKESTLDGPRIEIPVLSEENIRNTEDILLSDENDDDNRHEEQSASTELSGDILSDESINSERDGENDSVVWFDSVIPPSIGSDEEPSKDNIITEDQISNADELKRLEDEINTRQVKEQSNPSPTESEHVPNLATGSISNHLDESKNPVHEEKEEQFYLEEINIPGDITILNPRSSVPQDHECEEEKQKITTTTVQRTTPSEFEEFEDTEDEESLSTNDSLNYEEIIIPGDINLISMNDHKFHHNGDNKKTVEDVKINTSQPENIIKVVPGIENSNNETNENNYARNPEVGVPTSATTEDEDRKEEASRKVVEDRLVEERETNKSAGSVTNDIENDIENKKEETDTKIELSSNSNEPGIDEIIEANTLTKQDIDETLSQDEEENMKKKEKELHEEGAYNPDTGEINWDCPCLGGMAQGPCGNEFKIAFSCFVYSKTEPKGSDCWDKFKNMQTCFRLYPEYYSNDIGKNESKSEVIKPKADTNTQLPPS</sequence>
<dbReference type="eggNOG" id="KOG4149">
    <property type="taxonomic scope" value="Eukaryota"/>
</dbReference>
<dbReference type="PROSITE" id="PS51808">
    <property type="entry name" value="CHCH"/>
    <property type="match status" value="1"/>
</dbReference>
<dbReference type="OMA" id="VITHHAH"/>
<organism evidence="14 15">
    <name type="scientific">Naumovozyma dairenensis (strain ATCC 10597 / BCRC 20456 / CBS 421 / NBRC 0211 / NRRL Y-12639)</name>
    <name type="common">Saccharomyces dairenensis</name>
    <dbReference type="NCBI Taxonomy" id="1071378"/>
    <lineage>
        <taxon>Eukaryota</taxon>
        <taxon>Fungi</taxon>
        <taxon>Dikarya</taxon>
        <taxon>Ascomycota</taxon>
        <taxon>Saccharomycotina</taxon>
        <taxon>Saccharomycetes</taxon>
        <taxon>Saccharomycetales</taxon>
        <taxon>Saccharomycetaceae</taxon>
        <taxon>Naumovozyma</taxon>
    </lineage>
</organism>
<dbReference type="Proteomes" id="UP000000689">
    <property type="component" value="Chromosome 4"/>
</dbReference>
<feature type="compositionally biased region" description="Low complexity" evidence="12">
    <location>
        <begin position="417"/>
        <end position="427"/>
    </location>
</feature>
<evidence type="ECO:0000256" key="3">
    <source>
        <dbReference type="ARBA" id="ARBA00013714"/>
    </source>
</evidence>
<feature type="region of interest" description="Disordered" evidence="12">
    <location>
        <begin position="257"/>
        <end position="296"/>
    </location>
</feature>
<reference evidence="14 15" key="1">
    <citation type="journal article" date="2011" name="Proc. Natl. Acad. Sci. U.S.A.">
        <title>Evolutionary erosion of yeast sex chromosomes by mating-type switching accidents.</title>
        <authorList>
            <person name="Gordon J.L."/>
            <person name="Armisen D."/>
            <person name="Proux-Wera E."/>
            <person name="Oheigeartaigh S.S."/>
            <person name="Byrne K.P."/>
            <person name="Wolfe K.H."/>
        </authorList>
    </citation>
    <scope>NUCLEOTIDE SEQUENCE [LARGE SCALE GENOMIC DNA]</scope>
    <source>
        <strain evidence="15">ATCC 10597 / BCRC 20456 / CBS 421 / NBRC 0211 / NRRL Y-12639</strain>
    </source>
</reference>
<evidence type="ECO:0000256" key="6">
    <source>
        <dbReference type="ARBA" id="ARBA00023002"/>
    </source>
</evidence>
<evidence type="ECO:0000256" key="2">
    <source>
        <dbReference type="ARBA" id="ARBA00004164"/>
    </source>
</evidence>
<evidence type="ECO:0000256" key="8">
    <source>
        <dbReference type="ARBA" id="ARBA00023128"/>
    </source>
</evidence>
<dbReference type="HOGENOM" id="CLU_432835_0_0_1"/>
<dbReference type="GO" id="GO:0045041">
    <property type="term" value="P:protein import into mitochondrial intermembrane space"/>
    <property type="evidence" value="ECO:0007669"/>
    <property type="project" value="InterPro"/>
</dbReference>
<feature type="compositionally biased region" description="Acidic residues" evidence="12">
    <location>
        <begin position="346"/>
        <end position="358"/>
    </location>
</feature>
<keyword evidence="13" id="KW-0812">Transmembrane</keyword>
<dbReference type="KEGG" id="ndi:NDAI_0D04680"/>
<dbReference type="GO" id="GO:0005758">
    <property type="term" value="C:mitochondrial intermembrane space"/>
    <property type="evidence" value="ECO:0007669"/>
    <property type="project" value="TreeGrafter"/>
</dbReference>
<keyword evidence="5" id="KW-0653">Protein transport</keyword>
<keyword evidence="4" id="KW-0813">Transport</keyword>
<dbReference type="AlphaFoldDB" id="G0WAH0"/>
<dbReference type="PANTHER" id="PTHR21622:SF0">
    <property type="entry name" value="COILED-COIL-HELIX-COILED-COIL-HELIX DOMAIN CONTAINING 4"/>
    <property type="match status" value="1"/>
</dbReference>
<feature type="compositionally biased region" description="Basic and acidic residues" evidence="12">
    <location>
        <begin position="285"/>
        <end position="296"/>
    </location>
</feature>
<evidence type="ECO:0000313" key="14">
    <source>
        <dbReference type="EMBL" id="CCD24781.1"/>
    </source>
</evidence>
<feature type="region of interest" description="Disordered" evidence="12">
    <location>
        <begin position="175"/>
        <end position="245"/>
    </location>
</feature>
<keyword evidence="8" id="KW-0496">Mitochondrion</keyword>
<feature type="transmembrane region" description="Helical" evidence="13">
    <location>
        <begin position="70"/>
        <end position="88"/>
    </location>
</feature>
<feature type="compositionally biased region" description="Low complexity" evidence="12">
    <location>
        <begin position="335"/>
        <end position="345"/>
    </location>
</feature>
<keyword evidence="15" id="KW-1185">Reference proteome</keyword>
<feature type="compositionally biased region" description="Basic and acidic residues" evidence="12">
    <location>
        <begin position="610"/>
        <end position="623"/>
    </location>
</feature>
<feature type="region of interest" description="Disordered" evidence="12">
    <location>
        <begin position="133"/>
        <end position="153"/>
    </location>
</feature>
<dbReference type="Gene3D" id="1.10.287.2900">
    <property type="match status" value="1"/>
</dbReference>
<gene>
    <name evidence="14" type="primary">NDAI0D04680</name>
    <name evidence="14" type="ordered locus">NDAI_0D04680</name>
</gene>
<evidence type="ECO:0000256" key="12">
    <source>
        <dbReference type="SAM" id="MobiDB-lite"/>
    </source>
</evidence>
<dbReference type="STRING" id="1071378.G0WAH0"/>
<evidence type="ECO:0000256" key="10">
    <source>
        <dbReference type="ARBA" id="ARBA00023284"/>
    </source>
</evidence>
<dbReference type="EMBL" id="HE580270">
    <property type="protein sequence ID" value="CCD24781.1"/>
    <property type="molecule type" value="Genomic_DNA"/>
</dbReference>
<evidence type="ECO:0000256" key="7">
    <source>
        <dbReference type="ARBA" id="ARBA00023010"/>
    </source>
</evidence>
<comment type="cofactor">
    <cofactor evidence="1">
        <name>Cu(2+)</name>
        <dbReference type="ChEBI" id="CHEBI:29036"/>
    </cofactor>
</comment>
<proteinExistence type="predicted"/>
<evidence type="ECO:0000256" key="11">
    <source>
        <dbReference type="ARBA" id="ARBA00033150"/>
    </source>
</evidence>
<dbReference type="PANTHER" id="PTHR21622">
    <property type="entry name" value="COILED-COIL-HELIX-COILED-COIL-HELIX DOMAIN CONTAINING 4"/>
    <property type="match status" value="1"/>
</dbReference>
<dbReference type="GO" id="GO:0005743">
    <property type="term" value="C:mitochondrial inner membrane"/>
    <property type="evidence" value="ECO:0007669"/>
    <property type="project" value="UniProtKB-SubCell"/>
</dbReference>
<keyword evidence="6" id="KW-0560">Oxidoreductase</keyword>
<dbReference type="GO" id="GO:0015035">
    <property type="term" value="F:protein-disulfide reductase activity"/>
    <property type="evidence" value="ECO:0007669"/>
    <property type="project" value="InterPro"/>
</dbReference>
<feature type="compositionally biased region" description="Basic and acidic residues" evidence="12">
    <location>
        <begin position="448"/>
        <end position="467"/>
    </location>
</feature>
<accession>G0WAH0</accession>
<protein>
    <recommendedName>
        <fullName evidence="3">Mitochondrial intermembrane space import and assembly protein 40</fullName>
    </recommendedName>
    <alternativeName>
        <fullName evidence="11">Mitochondrial import inner membrane translocase TIM40</fullName>
    </alternativeName>
</protein>
<keyword evidence="9" id="KW-1015">Disulfide bond</keyword>
<dbReference type="OrthoDB" id="7481291at2759"/>
<feature type="compositionally biased region" description="Basic and acidic residues" evidence="12">
    <location>
        <begin position="481"/>
        <end position="492"/>
    </location>
</feature>
<dbReference type="RefSeq" id="XP_003670024.1">
    <property type="nucleotide sequence ID" value="XM_003669976.1"/>
</dbReference>
<dbReference type="InterPro" id="IPR039289">
    <property type="entry name" value="CHCHD4"/>
</dbReference>
<keyword evidence="13" id="KW-1133">Transmembrane helix</keyword>
<evidence type="ECO:0000256" key="1">
    <source>
        <dbReference type="ARBA" id="ARBA00001973"/>
    </source>
</evidence>
<name>G0WAH0_NAUDC</name>
<evidence type="ECO:0000256" key="13">
    <source>
        <dbReference type="SAM" id="Phobius"/>
    </source>
</evidence>
<keyword evidence="7" id="KW-0811">Translocation</keyword>
<comment type="subcellular location">
    <subcellularLocation>
        <location evidence="2">Mitochondrion inner membrane</location>
        <topology evidence="2">Single-pass type II membrane protein</topology>
        <orientation evidence="2">Intermembrane side</orientation>
    </subcellularLocation>
</comment>
<evidence type="ECO:0000256" key="4">
    <source>
        <dbReference type="ARBA" id="ARBA00022448"/>
    </source>
</evidence>
<keyword evidence="13" id="KW-0472">Membrane</keyword>
<feature type="region of interest" description="Disordered" evidence="12">
    <location>
        <begin position="410"/>
        <end position="503"/>
    </location>
</feature>
<feature type="region of interest" description="Disordered" evidence="12">
    <location>
        <begin position="327"/>
        <end position="362"/>
    </location>
</feature>
<evidence type="ECO:0000313" key="15">
    <source>
        <dbReference type="Proteomes" id="UP000000689"/>
    </source>
</evidence>
<evidence type="ECO:0000256" key="9">
    <source>
        <dbReference type="ARBA" id="ARBA00023157"/>
    </source>
</evidence>
<keyword evidence="10" id="KW-0676">Redox-active center</keyword>
<feature type="region of interest" description="Disordered" evidence="12">
    <location>
        <begin position="608"/>
        <end position="632"/>
    </location>
</feature>
<evidence type="ECO:0000256" key="5">
    <source>
        <dbReference type="ARBA" id="ARBA00022927"/>
    </source>
</evidence>
<dbReference type="GeneID" id="11495184"/>